<gene>
    <name evidence="5" type="ORF">BB934_22585</name>
</gene>
<dbReference type="AlphaFoldDB" id="A0A1B2EL06"/>
<evidence type="ECO:0000313" key="5">
    <source>
        <dbReference type="EMBL" id="ANY80673.1"/>
    </source>
</evidence>
<name>A0A1B2EL06_9HYPH</name>
<feature type="domain" description="HTH marR-type" evidence="4">
    <location>
        <begin position="19"/>
        <end position="152"/>
    </location>
</feature>
<dbReference type="PRINTS" id="PR00598">
    <property type="entry name" value="HTHMARR"/>
</dbReference>
<reference evidence="5" key="1">
    <citation type="submission" date="2016-07" db="EMBL/GenBank/DDBJ databases">
        <title>Microvirga ossetica sp. nov. a new species of rhizobia isolated from root nodules of the legume species Vicia alpestris Steven originated from North Ossetia region in the Caucasus.</title>
        <authorList>
            <person name="Safronova V.I."/>
            <person name="Kuznetsova I.G."/>
            <person name="Sazanova A.L."/>
            <person name="Belimov A."/>
            <person name="Andronov E."/>
            <person name="Osledkin Y.S."/>
            <person name="Onishchuk O.P."/>
            <person name="Kurchak O.N."/>
            <person name="Shaposhnikov A.I."/>
            <person name="Willems A."/>
            <person name="Tikhonovich I.A."/>
        </authorList>
    </citation>
    <scope>NUCLEOTIDE SEQUENCE [LARGE SCALE GENOMIC DNA]</scope>
    <source>
        <strain evidence="5">V5/3M</strain>
    </source>
</reference>
<accession>A0A1B2EL06</accession>
<dbReference type="SMART" id="SM00347">
    <property type="entry name" value="HTH_MARR"/>
    <property type="match status" value="1"/>
</dbReference>
<dbReference type="InterPro" id="IPR023187">
    <property type="entry name" value="Tscrpt_reg_MarR-type_CS"/>
</dbReference>
<dbReference type="OrthoDB" id="8906692at2"/>
<dbReference type="GO" id="GO:0003677">
    <property type="term" value="F:DNA binding"/>
    <property type="evidence" value="ECO:0007669"/>
    <property type="project" value="UniProtKB-KW"/>
</dbReference>
<organism evidence="5">
    <name type="scientific">Microvirga ossetica</name>
    <dbReference type="NCBI Taxonomy" id="1882682"/>
    <lineage>
        <taxon>Bacteria</taxon>
        <taxon>Pseudomonadati</taxon>
        <taxon>Pseudomonadota</taxon>
        <taxon>Alphaproteobacteria</taxon>
        <taxon>Hyphomicrobiales</taxon>
        <taxon>Methylobacteriaceae</taxon>
        <taxon>Microvirga</taxon>
    </lineage>
</organism>
<keyword evidence="3" id="KW-0804">Transcription</keyword>
<dbReference type="InterPro" id="IPR036390">
    <property type="entry name" value="WH_DNA-bd_sf"/>
</dbReference>
<dbReference type="EMBL" id="CP016616">
    <property type="protein sequence ID" value="ANY80673.1"/>
    <property type="molecule type" value="Genomic_DNA"/>
</dbReference>
<dbReference type="InterPro" id="IPR036388">
    <property type="entry name" value="WH-like_DNA-bd_sf"/>
</dbReference>
<evidence type="ECO:0000256" key="2">
    <source>
        <dbReference type="ARBA" id="ARBA00023125"/>
    </source>
</evidence>
<dbReference type="GO" id="GO:0006950">
    <property type="term" value="P:response to stress"/>
    <property type="evidence" value="ECO:0007669"/>
    <property type="project" value="TreeGrafter"/>
</dbReference>
<evidence type="ECO:0000256" key="3">
    <source>
        <dbReference type="ARBA" id="ARBA00023163"/>
    </source>
</evidence>
<evidence type="ECO:0000259" key="4">
    <source>
        <dbReference type="PROSITE" id="PS50995"/>
    </source>
</evidence>
<dbReference type="InterPro" id="IPR039422">
    <property type="entry name" value="MarR/SlyA-like"/>
</dbReference>
<proteinExistence type="predicted"/>
<protein>
    <recommendedName>
        <fullName evidence="4">HTH marR-type domain-containing protein</fullName>
    </recommendedName>
</protein>
<dbReference type="PANTHER" id="PTHR33164">
    <property type="entry name" value="TRANSCRIPTIONAL REGULATOR, MARR FAMILY"/>
    <property type="match status" value="1"/>
</dbReference>
<dbReference type="Pfam" id="PF01047">
    <property type="entry name" value="MarR"/>
    <property type="match status" value="1"/>
</dbReference>
<dbReference type="Gene3D" id="1.10.10.10">
    <property type="entry name" value="Winged helix-like DNA-binding domain superfamily/Winged helix DNA-binding domain"/>
    <property type="match status" value="1"/>
</dbReference>
<dbReference type="InterPro" id="IPR000835">
    <property type="entry name" value="HTH_MarR-typ"/>
</dbReference>
<dbReference type="KEGG" id="moc:BB934_22585"/>
<keyword evidence="1" id="KW-0805">Transcription regulation</keyword>
<dbReference type="GO" id="GO:0003700">
    <property type="term" value="F:DNA-binding transcription factor activity"/>
    <property type="evidence" value="ECO:0007669"/>
    <property type="project" value="InterPro"/>
</dbReference>
<dbReference type="RefSeq" id="WP_099511731.1">
    <property type="nucleotide sequence ID" value="NZ_CP016616.1"/>
</dbReference>
<dbReference type="SUPFAM" id="SSF46785">
    <property type="entry name" value="Winged helix' DNA-binding domain"/>
    <property type="match status" value="1"/>
</dbReference>
<evidence type="ECO:0000256" key="1">
    <source>
        <dbReference type="ARBA" id="ARBA00023015"/>
    </source>
</evidence>
<dbReference type="PANTHER" id="PTHR33164:SF57">
    <property type="entry name" value="MARR-FAMILY TRANSCRIPTIONAL REGULATOR"/>
    <property type="match status" value="1"/>
</dbReference>
<dbReference type="PROSITE" id="PS50995">
    <property type="entry name" value="HTH_MARR_2"/>
    <property type="match status" value="1"/>
</dbReference>
<dbReference type="PROSITE" id="PS01117">
    <property type="entry name" value="HTH_MARR_1"/>
    <property type="match status" value="1"/>
</dbReference>
<keyword evidence="2" id="KW-0238">DNA-binding</keyword>
<sequence length="167" mass="18437">MATGSAAKKQASEPLVVLEQFLPYRLNVLAGLTSSALAQIYAERYGLSIPAWRVIVTLGQYEHRTARDMAPDGVMHKSTVSRAVASLEKRGLVVRRPNLDDRREEWLALTPQGRAIYEAVAPEALAVEERLLSVLTSQEQATFAALIDRLTRQARLLAPQDVVEAET</sequence>